<evidence type="ECO:0000259" key="10">
    <source>
        <dbReference type="PROSITE" id="PS51746"/>
    </source>
</evidence>
<dbReference type="InterPro" id="IPR000222">
    <property type="entry name" value="PP2C_BS"/>
</dbReference>
<dbReference type="GO" id="GO:0046872">
    <property type="term" value="F:metal ion binding"/>
    <property type="evidence" value="ECO:0007669"/>
    <property type="project" value="UniProtKB-KW"/>
</dbReference>
<dbReference type="Gene3D" id="3.60.40.10">
    <property type="entry name" value="PPM-type phosphatase domain"/>
    <property type="match status" value="1"/>
</dbReference>
<gene>
    <name evidence="11" type="ORF">KI387_027830</name>
</gene>
<reference evidence="11 12" key="1">
    <citation type="journal article" date="2021" name="Nat. Plants">
        <title>The Taxus genome provides insights into paclitaxel biosynthesis.</title>
        <authorList>
            <person name="Xiong X."/>
            <person name="Gou J."/>
            <person name="Liao Q."/>
            <person name="Li Y."/>
            <person name="Zhou Q."/>
            <person name="Bi G."/>
            <person name="Li C."/>
            <person name="Du R."/>
            <person name="Wang X."/>
            <person name="Sun T."/>
            <person name="Guo L."/>
            <person name="Liang H."/>
            <person name="Lu P."/>
            <person name="Wu Y."/>
            <person name="Zhang Z."/>
            <person name="Ro D.K."/>
            <person name="Shang Y."/>
            <person name="Huang S."/>
            <person name="Yan J."/>
        </authorList>
    </citation>
    <scope>NUCLEOTIDE SEQUENCE [LARGE SCALE GENOMIC DNA]</scope>
    <source>
        <strain evidence="11">Ta-2019</strain>
    </source>
</reference>
<dbReference type="GO" id="GO:0004722">
    <property type="term" value="F:protein serine/threonine phosphatase activity"/>
    <property type="evidence" value="ECO:0007669"/>
    <property type="project" value="UniProtKB-EC"/>
</dbReference>
<dbReference type="CDD" id="cd00143">
    <property type="entry name" value="PP2Cc"/>
    <property type="match status" value="1"/>
</dbReference>
<dbReference type="SUPFAM" id="SSF81606">
    <property type="entry name" value="PP2C-like"/>
    <property type="match status" value="1"/>
</dbReference>
<evidence type="ECO:0000256" key="8">
    <source>
        <dbReference type="ARBA" id="ARBA00023211"/>
    </source>
</evidence>
<dbReference type="InterPro" id="IPR015655">
    <property type="entry name" value="PP2C"/>
</dbReference>
<feature type="domain" description="PPM-type phosphatase" evidence="10">
    <location>
        <begin position="80"/>
        <end position="340"/>
    </location>
</feature>
<comment type="similarity">
    <text evidence="9">Belongs to the PP2C family.</text>
</comment>
<evidence type="ECO:0000313" key="12">
    <source>
        <dbReference type="Proteomes" id="UP000824469"/>
    </source>
</evidence>
<evidence type="ECO:0000256" key="6">
    <source>
        <dbReference type="ARBA" id="ARBA00022842"/>
    </source>
</evidence>
<accession>A0AA38G002</accession>
<keyword evidence="12" id="KW-1185">Reference proteome</keyword>
<dbReference type="PANTHER" id="PTHR13832:SF853">
    <property type="entry name" value="PROTEIN PHOSPHATASE 2C 2-RELATED"/>
    <property type="match status" value="1"/>
</dbReference>
<feature type="non-terminal residue" evidence="11">
    <location>
        <position position="1"/>
    </location>
</feature>
<proteinExistence type="inferred from homology"/>
<evidence type="ECO:0000256" key="2">
    <source>
        <dbReference type="ARBA" id="ARBA00001946"/>
    </source>
</evidence>
<keyword evidence="5 9" id="KW-0378">Hydrolase</keyword>
<comment type="caution">
    <text evidence="11">The sequence shown here is derived from an EMBL/GenBank/DDBJ whole genome shotgun (WGS) entry which is preliminary data.</text>
</comment>
<keyword evidence="6" id="KW-0460">Magnesium</keyword>
<sequence>AAAGRNFPKVKEEHTEGGVLAEVNAEIEGDGSIFSAHVSPLLKRKRRLKLDIPQYPRDLKMINLNENTAKEEIISFEGGLYGFYCKKGKKEIMEDTHKATTNINGDDQQAFFGVYDGHGGHKAADFVAEKLGQKIVDLIIKSGGQDGKLEQAVKAGYIATHNEFLEQGVGSGACCVTALIKDRSLVVANAGDCRAVLSRSGNAEALTCDHKPGTEKEKKRIENLGGYVDIHHGTWRVQGSLAVSRSIGDLHLKQWLSAEPDTRELPITSDCEFMIMASDGLWEKVTNQEAVDIARAFLYPPPVILSQDEVQSIKDMHKYSVYGRAMEAMVEDMLVAGLNFIDEDFKLHRKVNNLQQKLSSTIGVIDKELKLWSSCISRPPSHGTD</sequence>
<dbReference type="PROSITE" id="PS01032">
    <property type="entry name" value="PPM_1"/>
    <property type="match status" value="1"/>
</dbReference>
<dbReference type="EC" id="3.1.3.16" evidence="3"/>
<keyword evidence="7 9" id="KW-0904">Protein phosphatase</keyword>
<evidence type="ECO:0000256" key="9">
    <source>
        <dbReference type="RuleBase" id="RU003465"/>
    </source>
</evidence>
<comment type="cofactor">
    <cofactor evidence="1">
        <name>Mn(2+)</name>
        <dbReference type="ChEBI" id="CHEBI:29035"/>
    </cofactor>
</comment>
<organism evidence="11 12">
    <name type="scientific">Taxus chinensis</name>
    <name type="common">Chinese yew</name>
    <name type="synonym">Taxus wallichiana var. chinensis</name>
    <dbReference type="NCBI Taxonomy" id="29808"/>
    <lineage>
        <taxon>Eukaryota</taxon>
        <taxon>Viridiplantae</taxon>
        <taxon>Streptophyta</taxon>
        <taxon>Embryophyta</taxon>
        <taxon>Tracheophyta</taxon>
        <taxon>Spermatophyta</taxon>
        <taxon>Pinopsida</taxon>
        <taxon>Pinidae</taxon>
        <taxon>Conifers II</taxon>
        <taxon>Cupressales</taxon>
        <taxon>Taxaceae</taxon>
        <taxon>Taxus</taxon>
    </lineage>
</organism>
<evidence type="ECO:0000256" key="3">
    <source>
        <dbReference type="ARBA" id="ARBA00013081"/>
    </source>
</evidence>
<evidence type="ECO:0000256" key="1">
    <source>
        <dbReference type="ARBA" id="ARBA00001936"/>
    </source>
</evidence>
<keyword evidence="8" id="KW-0464">Manganese</keyword>
<evidence type="ECO:0000256" key="7">
    <source>
        <dbReference type="ARBA" id="ARBA00022912"/>
    </source>
</evidence>
<dbReference type="EMBL" id="JAHRHJ020000006">
    <property type="protein sequence ID" value="KAH9312795.1"/>
    <property type="molecule type" value="Genomic_DNA"/>
</dbReference>
<name>A0AA38G002_TAXCH</name>
<dbReference type="PROSITE" id="PS51746">
    <property type="entry name" value="PPM_2"/>
    <property type="match status" value="1"/>
</dbReference>
<evidence type="ECO:0000256" key="5">
    <source>
        <dbReference type="ARBA" id="ARBA00022801"/>
    </source>
</evidence>
<evidence type="ECO:0000256" key="4">
    <source>
        <dbReference type="ARBA" id="ARBA00022723"/>
    </source>
</evidence>
<dbReference type="Proteomes" id="UP000824469">
    <property type="component" value="Unassembled WGS sequence"/>
</dbReference>
<evidence type="ECO:0000313" key="11">
    <source>
        <dbReference type="EMBL" id="KAH9312795.1"/>
    </source>
</evidence>
<dbReference type="OMA" id="IATHNEF"/>
<dbReference type="SMART" id="SM00332">
    <property type="entry name" value="PP2Cc"/>
    <property type="match status" value="1"/>
</dbReference>
<comment type="cofactor">
    <cofactor evidence="2">
        <name>Mg(2+)</name>
        <dbReference type="ChEBI" id="CHEBI:18420"/>
    </cofactor>
</comment>
<dbReference type="InterPro" id="IPR036457">
    <property type="entry name" value="PPM-type-like_dom_sf"/>
</dbReference>
<keyword evidence="4" id="KW-0479">Metal-binding</keyword>
<dbReference type="AlphaFoldDB" id="A0AA38G002"/>
<dbReference type="PANTHER" id="PTHR13832">
    <property type="entry name" value="PROTEIN PHOSPHATASE 2C"/>
    <property type="match status" value="1"/>
</dbReference>
<protein>
    <recommendedName>
        <fullName evidence="3">protein-serine/threonine phosphatase</fullName>
        <ecNumber evidence="3">3.1.3.16</ecNumber>
    </recommendedName>
</protein>
<dbReference type="InterPro" id="IPR001932">
    <property type="entry name" value="PPM-type_phosphatase-like_dom"/>
</dbReference>
<dbReference type="Pfam" id="PF00481">
    <property type="entry name" value="PP2C"/>
    <property type="match status" value="1"/>
</dbReference>